<name>A0A7W9WA74_ARMRO</name>
<dbReference type="InterPro" id="IPR029063">
    <property type="entry name" value="SAM-dependent_MTases_sf"/>
</dbReference>
<dbReference type="GO" id="GO:0008168">
    <property type="term" value="F:methyltransferase activity"/>
    <property type="evidence" value="ECO:0007669"/>
    <property type="project" value="UniProtKB-KW"/>
</dbReference>
<feature type="domain" description="Methyltransferase" evidence="2">
    <location>
        <begin position="41"/>
        <end position="133"/>
    </location>
</feature>
<protein>
    <submittedName>
        <fullName evidence="3">SAM-dependent methyltransferase</fullName>
    </submittedName>
</protein>
<evidence type="ECO:0000256" key="1">
    <source>
        <dbReference type="ARBA" id="ARBA00022679"/>
    </source>
</evidence>
<evidence type="ECO:0000313" key="3">
    <source>
        <dbReference type="EMBL" id="MBB6054031.1"/>
    </source>
</evidence>
<comment type="caution">
    <text evidence="3">The sequence shown here is derived from an EMBL/GenBank/DDBJ whole genome shotgun (WGS) entry which is preliminary data.</text>
</comment>
<dbReference type="PANTHER" id="PTHR43861:SF3">
    <property type="entry name" value="PUTATIVE (AFU_ORTHOLOGUE AFUA_2G14390)-RELATED"/>
    <property type="match status" value="1"/>
</dbReference>
<proteinExistence type="predicted"/>
<evidence type="ECO:0000259" key="2">
    <source>
        <dbReference type="Pfam" id="PF13649"/>
    </source>
</evidence>
<keyword evidence="4" id="KW-1185">Reference proteome</keyword>
<dbReference type="InterPro" id="IPR041698">
    <property type="entry name" value="Methyltransf_25"/>
</dbReference>
<accession>A0A7W9WA74</accession>
<keyword evidence="3" id="KW-0489">Methyltransferase</keyword>
<reference evidence="3 4" key="1">
    <citation type="submission" date="2020-08" db="EMBL/GenBank/DDBJ databases">
        <title>Genomic Encyclopedia of Type Strains, Phase IV (KMG-IV): sequencing the most valuable type-strain genomes for metagenomic binning, comparative biology and taxonomic classification.</title>
        <authorList>
            <person name="Goeker M."/>
        </authorList>
    </citation>
    <scope>NUCLEOTIDE SEQUENCE [LARGE SCALE GENOMIC DNA]</scope>
    <source>
        <strain evidence="3 4">DSM 23562</strain>
    </source>
</reference>
<evidence type="ECO:0000313" key="4">
    <source>
        <dbReference type="Proteomes" id="UP000520814"/>
    </source>
</evidence>
<dbReference type="PANTHER" id="PTHR43861">
    <property type="entry name" value="TRANS-ACONITATE 2-METHYLTRANSFERASE-RELATED"/>
    <property type="match status" value="1"/>
</dbReference>
<gene>
    <name evidence="3" type="ORF">HNQ39_005878</name>
</gene>
<dbReference type="Pfam" id="PF13649">
    <property type="entry name" value="Methyltransf_25"/>
    <property type="match status" value="1"/>
</dbReference>
<dbReference type="EMBL" id="JACHGW010000012">
    <property type="protein sequence ID" value="MBB6054031.1"/>
    <property type="molecule type" value="Genomic_DNA"/>
</dbReference>
<dbReference type="AlphaFoldDB" id="A0A7W9WA74"/>
<organism evidence="3 4">
    <name type="scientific">Armatimonas rosea</name>
    <dbReference type="NCBI Taxonomy" id="685828"/>
    <lineage>
        <taxon>Bacteria</taxon>
        <taxon>Bacillati</taxon>
        <taxon>Armatimonadota</taxon>
        <taxon>Armatimonadia</taxon>
        <taxon>Armatimonadales</taxon>
        <taxon>Armatimonadaceae</taxon>
        <taxon>Armatimonas</taxon>
    </lineage>
</organism>
<dbReference type="Proteomes" id="UP000520814">
    <property type="component" value="Unassembled WGS sequence"/>
</dbReference>
<dbReference type="GO" id="GO:0032259">
    <property type="term" value="P:methylation"/>
    <property type="evidence" value="ECO:0007669"/>
    <property type="project" value="UniProtKB-KW"/>
</dbReference>
<keyword evidence="1 3" id="KW-0808">Transferase</keyword>
<dbReference type="SUPFAM" id="SSF53335">
    <property type="entry name" value="S-adenosyl-L-methionine-dependent methyltransferases"/>
    <property type="match status" value="1"/>
</dbReference>
<dbReference type="CDD" id="cd02440">
    <property type="entry name" value="AdoMet_MTases"/>
    <property type="match status" value="1"/>
</dbReference>
<sequence>MAIYYPRDVWDDRYEQDEYAYGTSPNDFLASVVERIPAGRILCLCEGEGRNGVFLAERGFSVTGVDGSAKGLQKAQALAVQRGVTIETIVADLAHFEIEPNAWDGIVSIFAHLPPLLRQRIHRQAVEGLRPGGAFVLEAYTPAQVGRGTGGPQQAELTMPLAMLQQELTGLSFAIAHEQERDVHEGAFHSGTSAVVQVLAYKAAHGS</sequence>
<dbReference type="Gene3D" id="3.40.50.150">
    <property type="entry name" value="Vaccinia Virus protein VP39"/>
    <property type="match status" value="1"/>
</dbReference>